<evidence type="ECO:0000256" key="2">
    <source>
        <dbReference type="ARBA" id="ARBA00023125"/>
    </source>
</evidence>
<keyword evidence="1" id="KW-0805">Transcription regulation</keyword>
<evidence type="ECO:0000313" key="5">
    <source>
        <dbReference type="EMBL" id="MFC5746309.1"/>
    </source>
</evidence>
<gene>
    <name evidence="5" type="ORF">ACFPZN_11870</name>
</gene>
<dbReference type="Pfam" id="PF00392">
    <property type="entry name" value="GntR"/>
    <property type="match status" value="1"/>
</dbReference>
<reference evidence="6" key="1">
    <citation type="journal article" date="2019" name="Int. J. Syst. Evol. Microbiol.">
        <title>The Global Catalogue of Microorganisms (GCM) 10K type strain sequencing project: providing services to taxonomists for standard genome sequencing and annotation.</title>
        <authorList>
            <consortium name="The Broad Institute Genomics Platform"/>
            <consortium name="The Broad Institute Genome Sequencing Center for Infectious Disease"/>
            <person name="Wu L."/>
            <person name="Ma J."/>
        </authorList>
    </citation>
    <scope>NUCLEOTIDE SEQUENCE [LARGE SCALE GENOMIC DNA]</scope>
    <source>
        <strain evidence="6">KCTC 42087</strain>
    </source>
</reference>
<dbReference type="Gene3D" id="1.20.120.530">
    <property type="entry name" value="GntR ligand-binding domain-like"/>
    <property type="match status" value="1"/>
</dbReference>
<dbReference type="Proteomes" id="UP001596074">
    <property type="component" value="Unassembled WGS sequence"/>
</dbReference>
<dbReference type="Pfam" id="PF07729">
    <property type="entry name" value="FCD"/>
    <property type="match status" value="1"/>
</dbReference>
<dbReference type="RefSeq" id="WP_378281932.1">
    <property type="nucleotide sequence ID" value="NZ_JBHSON010000013.1"/>
</dbReference>
<keyword evidence="2" id="KW-0238">DNA-binding</keyword>
<name>A0ABW0ZX16_9ACTN</name>
<dbReference type="InterPro" id="IPR011711">
    <property type="entry name" value="GntR_C"/>
</dbReference>
<dbReference type="SMART" id="SM00345">
    <property type="entry name" value="HTH_GNTR"/>
    <property type="match status" value="1"/>
</dbReference>
<dbReference type="InterPro" id="IPR000524">
    <property type="entry name" value="Tscrpt_reg_HTH_GntR"/>
</dbReference>
<dbReference type="PROSITE" id="PS50949">
    <property type="entry name" value="HTH_GNTR"/>
    <property type="match status" value="1"/>
</dbReference>
<dbReference type="SUPFAM" id="SSF46785">
    <property type="entry name" value="Winged helix' DNA-binding domain"/>
    <property type="match status" value="1"/>
</dbReference>
<dbReference type="EMBL" id="JBHSON010000013">
    <property type="protein sequence ID" value="MFC5746309.1"/>
    <property type="molecule type" value="Genomic_DNA"/>
</dbReference>
<organism evidence="5 6">
    <name type="scientific">Actinomadura rugatobispora</name>
    <dbReference type="NCBI Taxonomy" id="1994"/>
    <lineage>
        <taxon>Bacteria</taxon>
        <taxon>Bacillati</taxon>
        <taxon>Actinomycetota</taxon>
        <taxon>Actinomycetes</taxon>
        <taxon>Streptosporangiales</taxon>
        <taxon>Thermomonosporaceae</taxon>
        <taxon>Actinomadura</taxon>
    </lineage>
</organism>
<keyword evidence="6" id="KW-1185">Reference proteome</keyword>
<dbReference type="PANTHER" id="PTHR43537:SF24">
    <property type="entry name" value="GLUCONATE OPERON TRANSCRIPTIONAL REPRESSOR"/>
    <property type="match status" value="1"/>
</dbReference>
<sequence>MRPPLLAELVAARLRERILNGELREGDVLPPQEQLMAELQVSFGVLREALRILENDGLLLVRRGNVGGSVVRAPKVGRAAQMIGMLLQARLTTAADVSTTLTRIEPICAGMCAARPDRAETVVPALRAILDRQLAEIDDLDAYVPNARRFHEAMVELCGSDTMIVVVGALEAIWSAHESAVWSTVATGHGPARSAAAVASAAESPDAPMSRAVRRDAIRAHENLLAAIEAGDGDRAQTLAAAHLSLARDNTLAWAESTTIRAATITPALD</sequence>
<keyword evidence="3" id="KW-0804">Transcription</keyword>
<accession>A0ABW0ZX16</accession>
<dbReference type="CDD" id="cd07377">
    <property type="entry name" value="WHTH_GntR"/>
    <property type="match status" value="1"/>
</dbReference>
<dbReference type="SMART" id="SM00895">
    <property type="entry name" value="FCD"/>
    <property type="match status" value="1"/>
</dbReference>
<feature type="domain" description="HTH gntR-type" evidence="4">
    <location>
        <begin position="4"/>
        <end position="74"/>
    </location>
</feature>
<dbReference type="SUPFAM" id="SSF48008">
    <property type="entry name" value="GntR ligand-binding domain-like"/>
    <property type="match status" value="1"/>
</dbReference>
<evidence type="ECO:0000313" key="6">
    <source>
        <dbReference type="Proteomes" id="UP001596074"/>
    </source>
</evidence>
<protein>
    <submittedName>
        <fullName evidence="5">FadR/GntR family transcriptional regulator</fullName>
    </submittedName>
</protein>
<dbReference type="Gene3D" id="1.10.10.10">
    <property type="entry name" value="Winged helix-like DNA-binding domain superfamily/Winged helix DNA-binding domain"/>
    <property type="match status" value="1"/>
</dbReference>
<proteinExistence type="predicted"/>
<dbReference type="InterPro" id="IPR036388">
    <property type="entry name" value="WH-like_DNA-bd_sf"/>
</dbReference>
<comment type="caution">
    <text evidence="5">The sequence shown here is derived from an EMBL/GenBank/DDBJ whole genome shotgun (WGS) entry which is preliminary data.</text>
</comment>
<dbReference type="InterPro" id="IPR008920">
    <property type="entry name" value="TF_FadR/GntR_C"/>
</dbReference>
<evidence type="ECO:0000259" key="4">
    <source>
        <dbReference type="PROSITE" id="PS50949"/>
    </source>
</evidence>
<dbReference type="PANTHER" id="PTHR43537">
    <property type="entry name" value="TRANSCRIPTIONAL REGULATOR, GNTR FAMILY"/>
    <property type="match status" value="1"/>
</dbReference>
<evidence type="ECO:0000256" key="1">
    <source>
        <dbReference type="ARBA" id="ARBA00023015"/>
    </source>
</evidence>
<dbReference type="InterPro" id="IPR036390">
    <property type="entry name" value="WH_DNA-bd_sf"/>
</dbReference>
<evidence type="ECO:0000256" key="3">
    <source>
        <dbReference type="ARBA" id="ARBA00023163"/>
    </source>
</evidence>